<evidence type="ECO:0000313" key="3">
    <source>
        <dbReference type="Proteomes" id="UP001276659"/>
    </source>
</evidence>
<comment type="similarity">
    <text evidence="1">Belongs to the LOR family.</text>
</comment>
<dbReference type="AlphaFoldDB" id="A0AAE0DIY5"/>
<dbReference type="Pfam" id="PF04525">
    <property type="entry name" value="LOR"/>
    <property type="match status" value="1"/>
</dbReference>
<accession>A0AAE0DIY5</accession>
<dbReference type="InterPro" id="IPR025659">
    <property type="entry name" value="Tubby-like_C"/>
</dbReference>
<comment type="caution">
    <text evidence="2">The sequence shown here is derived from an EMBL/GenBank/DDBJ whole genome shotgun (WGS) entry which is preliminary data.</text>
</comment>
<dbReference type="InterPro" id="IPR038595">
    <property type="entry name" value="LOR_sf"/>
</dbReference>
<proteinExistence type="inferred from homology"/>
<reference evidence="2" key="1">
    <citation type="submission" date="2022-11" db="EMBL/GenBank/DDBJ databases">
        <title>Chromosomal genome sequence assembly and mating type (MAT) locus characterization of the leprose asexual lichenized fungus Lepraria neglecta (Nyl.) Erichsen.</title>
        <authorList>
            <person name="Allen J.L."/>
            <person name="Pfeffer B."/>
        </authorList>
    </citation>
    <scope>NUCLEOTIDE SEQUENCE</scope>
    <source>
        <strain evidence="2">Allen 5258</strain>
    </source>
</reference>
<gene>
    <name evidence="2" type="ORF">OEA41_005196</name>
</gene>
<dbReference type="InterPro" id="IPR007612">
    <property type="entry name" value="LOR"/>
</dbReference>
<protein>
    <submittedName>
        <fullName evidence="2">Uncharacterized protein</fullName>
    </submittedName>
</protein>
<dbReference type="EMBL" id="JASNWA010000010">
    <property type="protein sequence ID" value="KAK3168748.1"/>
    <property type="molecule type" value="Genomic_DNA"/>
</dbReference>
<dbReference type="Proteomes" id="UP001276659">
    <property type="component" value="Unassembled WGS sequence"/>
</dbReference>
<name>A0AAE0DIY5_9LECA</name>
<keyword evidence="3" id="KW-1185">Reference proteome</keyword>
<organism evidence="2 3">
    <name type="scientific">Lepraria neglecta</name>
    <dbReference type="NCBI Taxonomy" id="209136"/>
    <lineage>
        <taxon>Eukaryota</taxon>
        <taxon>Fungi</taxon>
        <taxon>Dikarya</taxon>
        <taxon>Ascomycota</taxon>
        <taxon>Pezizomycotina</taxon>
        <taxon>Lecanoromycetes</taxon>
        <taxon>OSLEUM clade</taxon>
        <taxon>Lecanoromycetidae</taxon>
        <taxon>Lecanorales</taxon>
        <taxon>Lecanorineae</taxon>
        <taxon>Stereocaulaceae</taxon>
        <taxon>Lepraria</taxon>
    </lineage>
</organism>
<dbReference type="SUPFAM" id="SSF54518">
    <property type="entry name" value="Tubby C-terminal domain-like"/>
    <property type="match status" value="1"/>
</dbReference>
<evidence type="ECO:0000256" key="1">
    <source>
        <dbReference type="ARBA" id="ARBA00005437"/>
    </source>
</evidence>
<dbReference type="Gene3D" id="2.40.160.200">
    <property type="entry name" value="LURP1-related"/>
    <property type="match status" value="1"/>
</dbReference>
<evidence type="ECO:0000313" key="2">
    <source>
        <dbReference type="EMBL" id="KAK3168748.1"/>
    </source>
</evidence>
<sequence>MSPLAAFNPPLGPLLSQCHPEPVTLHMKEKAFSLTGDDFTVKTVAGLEVCKCKGKVLSLSDKKIFTDIQGNELFALKNKHFTIHRSFHAEAPNGKDLFVVKGEFSCQ</sequence>